<accession>A0ABY9RK31</accession>
<evidence type="ECO:0000313" key="3">
    <source>
        <dbReference type="EMBL" id="WMW81592.1"/>
    </source>
</evidence>
<keyword evidence="1" id="KW-0472">Membrane</keyword>
<name>A0ABY9RK31_9BURK</name>
<feature type="domain" description="LiaF transmembrane" evidence="2">
    <location>
        <begin position="15"/>
        <end position="108"/>
    </location>
</feature>
<proteinExistence type="predicted"/>
<feature type="transmembrane region" description="Helical" evidence="1">
    <location>
        <begin position="38"/>
        <end position="58"/>
    </location>
</feature>
<keyword evidence="1" id="KW-0812">Transmembrane</keyword>
<dbReference type="EMBL" id="CP133720">
    <property type="protein sequence ID" value="WMW81592.1"/>
    <property type="molecule type" value="Genomic_DNA"/>
</dbReference>
<feature type="transmembrane region" description="Helical" evidence="1">
    <location>
        <begin position="12"/>
        <end position="32"/>
    </location>
</feature>
<dbReference type="RefSeq" id="WP_309483071.1">
    <property type="nucleotide sequence ID" value="NZ_CP133720.1"/>
</dbReference>
<protein>
    <recommendedName>
        <fullName evidence="2">LiaF transmembrane domain-containing protein</fullName>
    </recommendedName>
</protein>
<dbReference type="Pfam" id="PF22570">
    <property type="entry name" value="LiaF-TM"/>
    <property type="match status" value="1"/>
</dbReference>
<evidence type="ECO:0000313" key="4">
    <source>
        <dbReference type="Proteomes" id="UP001181355"/>
    </source>
</evidence>
<dbReference type="InterPro" id="IPR054331">
    <property type="entry name" value="LiaF_TM"/>
</dbReference>
<sequence length="120" mass="13755">MARWNKQHKTDHVEFGIMMVLIGCAAMAYKMGYLPYKFTWWELVASFAAVLGAVRLLLARSLYQVISAVFQIGVAGLFYAMFEHLWDLDFRVHWPLFLIAFGLSSILKYAARPKDDNATC</sequence>
<evidence type="ECO:0000259" key="2">
    <source>
        <dbReference type="Pfam" id="PF22570"/>
    </source>
</evidence>
<evidence type="ECO:0000256" key="1">
    <source>
        <dbReference type="SAM" id="Phobius"/>
    </source>
</evidence>
<dbReference type="Proteomes" id="UP001181355">
    <property type="component" value="Chromosome"/>
</dbReference>
<keyword evidence="4" id="KW-1185">Reference proteome</keyword>
<organism evidence="3 4">
    <name type="scientific">Undibacterium cyanobacteriorum</name>
    <dbReference type="NCBI Taxonomy" id="3073561"/>
    <lineage>
        <taxon>Bacteria</taxon>
        <taxon>Pseudomonadati</taxon>
        <taxon>Pseudomonadota</taxon>
        <taxon>Betaproteobacteria</taxon>
        <taxon>Burkholderiales</taxon>
        <taxon>Oxalobacteraceae</taxon>
        <taxon>Undibacterium</taxon>
    </lineage>
</organism>
<reference evidence="3" key="1">
    <citation type="submission" date="2023-09" db="EMBL/GenBank/DDBJ databases">
        <title>Undibacterium sp. 20NA77.5 isolated from freshwater.</title>
        <authorList>
            <person name="Le V."/>
            <person name="Ko S.-R."/>
            <person name="Ahn C.-Y."/>
            <person name="Oh H.-M."/>
        </authorList>
    </citation>
    <scope>NUCLEOTIDE SEQUENCE</scope>
    <source>
        <strain evidence="3">20NA77.5</strain>
    </source>
</reference>
<feature type="transmembrane region" description="Helical" evidence="1">
    <location>
        <begin position="65"/>
        <end position="82"/>
    </location>
</feature>
<keyword evidence="1" id="KW-1133">Transmembrane helix</keyword>
<feature type="transmembrane region" description="Helical" evidence="1">
    <location>
        <begin position="94"/>
        <end position="111"/>
    </location>
</feature>
<gene>
    <name evidence="3" type="ORF">RF679_04740</name>
</gene>